<dbReference type="GO" id="GO:0004622">
    <property type="term" value="F:phosphatidylcholine lysophospholipase activity"/>
    <property type="evidence" value="ECO:0007669"/>
    <property type="project" value="UniProtKB-EC"/>
</dbReference>
<dbReference type="RefSeq" id="WP_135708933.1">
    <property type="nucleotide sequence ID" value="NZ_CABFKI010000001.1"/>
</dbReference>
<dbReference type="InterPro" id="IPR051044">
    <property type="entry name" value="MAG_DAG_Lipase"/>
</dbReference>
<sequence>MTREPHFHRFALSQLQPFVEQFPIQHLQGKNNCRLAYRHITHEEPQQRQLVVLVNGRAENLLKWTELAYDFFLSGYDVLLFDHRGQGYSQRLLQDPDKGHLDEFRFYTDDMAKIIAHATALYDYKAQYIVAHSLGALISSYYLANYDHHIKRAVLSAPFFGAPLKSPIRDQLVLAAMNLFGQGSRYVFGKTSYKPADLDNNELSHCKTRMKWMNRVNRKFPELHLGGPTFRWVHLCLNAIKGLPKILPRIEIPVLIFQSERDRIVSNKNIEKLTALLPKGEMDVITHAKHEILFERDAIREQAIKRILAFFRQK</sequence>
<dbReference type="Pfam" id="PF12146">
    <property type="entry name" value="Hydrolase_4"/>
    <property type="match status" value="1"/>
</dbReference>
<evidence type="ECO:0000313" key="3">
    <source>
        <dbReference type="Proteomes" id="UP000308167"/>
    </source>
</evidence>
<reference evidence="2 3" key="1">
    <citation type="submission" date="2019-05" db="EMBL/GenBank/DDBJ databases">
        <authorList>
            <consortium name="Pathogen Informatics"/>
        </authorList>
    </citation>
    <scope>NUCLEOTIDE SEQUENCE [LARGE SCALE GENOMIC DNA]</scope>
    <source>
        <strain evidence="2 3">NM319</strain>
    </source>
</reference>
<dbReference type="Gene3D" id="3.40.50.1820">
    <property type="entry name" value="alpha/beta hydrolase"/>
    <property type="match status" value="1"/>
</dbReference>
<evidence type="ECO:0000313" key="2">
    <source>
        <dbReference type="EMBL" id="VTU05715.1"/>
    </source>
</evidence>
<evidence type="ECO:0000259" key="1">
    <source>
        <dbReference type="Pfam" id="PF12146"/>
    </source>
</evidence>
<name>A0ABY6TI61_9PAST</name>
<dbReference type="EC" id="3.1.1.5" evidence="2"/>
<accession>A0ABY6TI61</accession>
<protein>
    <submittedName>
        <fullName evidence="2">Lysophospholipase</fullName>
        <ecNumber evidence="2">3.1.1.5</ecNumber>
    </submittedName>
</protein>
<dbReference type="Proteomes" id="UP000308167">
    <property type="component" value="Unassembled WGS sequence"/>
</dbReference>
<keyword evidence="2" id="KW-0378">Hydrolase</keyword>
<dbReference type="InterPro" id="IPR022742">
    <property type="entry name" value="Hydrolase_4"/>
</dbReference>
<dbReference type="PANTHER" id="PTHR11614">
    <property type="entry name" value="PHOSPHOLIPASE-RELATED"/>
    <property type="match status" value="1"/>
</dbReference>
<keyword evidence="3" id="KW-1185">Reference proteome</keyword>
<dbReference type="GeneID" id="86154454"/>
<feature type="domain" description="Serine aminopeptidase S33" evidence="1">
    <location>
        <begin position="46"/>
        <end position="297"/>
    </location>
</feature>
<dbReference type="EMBL" id="CABFKI010000001">
    <property type="protein sequence ID" value="VTU05715.1"/>
    <property type="molecule type" value="Genomic_DNA"/>
</dbReference>
<dbReference type="InterPro" id="IPR029058">
    <property type="entry name" value="AB_hydrolase_fold"/>
</dbReference>
<dbReference type="SUPFAM" id="SSF53474">
    <property type="entry name" value="alpha/beta-Hydrolases"/>
    <property type="match status" value="1"/>
</dbReference>
<organism evidence="2 3">
    <name type="scientific">Actinobacillus porcinus</name>
    <dbReference type="NCBI Taxonomy" id="51048"/>
    <lineage>
        <taxon>Bacteria</taxon>
        <taxon>Pseudomonadati</taxon>
        <taxon>Pseudomonadota</taxon>
        <taxon>Gammaproteobacteria</taxon>
        <taxon>Pasteurellales</taxon>
        <taxon>Pasteurellaceae</taxon>
        <taxon>Actinobacillus</taxon>
    </lineage>
</organism>
<comment type="caution">
    <text evidence="2">The sequence shown here is derived from an EMBL/GenBank/DDBJ whole genome shotgun (WGS) entry which is preliminary data.</text>
</comment>
<gene>
    <name evidence="2" type="ORF">SAMEA1410922_00044</name>
</gene>
<proteinExistence type="predicted"/>